<feature type="domain" description="Beta-lactamase-related" evidence="2">
    <location>
        <begin position="44"/>
        <end position="330"/>
    </location>
</feature>
<dbReference type="SUPFAM" id="SSF56601">
    <property type="entry name" value="beta-lactamase/transpeptidase-like"/>
    <property type="match status" value="1"/>
</dbReference>
<dbReference type="InterPro" id="IPR001466">
    <property type="entry name" value="Beta-lactam-related"/>
</dbReference>
<keyword evidence="4" id="KW-1185">Reference proteome</keyword>
<gene>
    <name evidence="3" type="ORF">DRW07_04305</name>
</gene>
<keyword evidence="3" id="KW-0378">Hydrolase</keyword>
<dbReference type="RefSeq" id="WP_124026632.1">
    <property type="nucleotide sequence ID" value="NZ_JBHRSN010000005.1"/>
</dbReference>
<dbReference type="AlphaFoldDB" id="A0A3N5YQU2"/>
<organism evidence="3 4">
    <name type="scientific">Alteromonas sediminis</name>
    <dbReference type="NCBI Taxonomy" id="2259342"/>
    <lineage>
        <taxon>Bacteria</taxon>
        <taxon>Pseudomonadati</taxon>
        <taxon>Pseudomonadota</taxon>
        <taxon>Gammaproteobacteria</taxon>
        <taxon>Alteromonadales</taxon>
        <taxon>Alteromonadaceae</taxon>
        <taxon>Alteromonas/Salinimonas group</taxon>
        <taxon>Alteromonas</taxon>
    </lineage>
</organism>
<dbReference type="Gene3D" id="3.40.710.10">
    <property type="entry name" value="DD-peptidase/beta-lactamase superfamily"/>
    <property type="match status" value="1"/>
</dbReference>
<reference evidence="3 4" key="1">
    <citation type="submission" date="2018-11" db="EMBL/GenBank/DDBJ databases">
        <authorList>
            <person name="Ye M.-Q."/>
            <person name="Du Z.-J."/>
        </authorList>
    </citation>
    <scope>NUCLEOTIDE SEQUENCE [LARGE SCALE GENOMIC DNA]</scope>
    <source>
        <strain evidence="3 4">U0105</strain>
    </source>
</reference>
<dbReference type="Proteomes" id="UP000275281">
    <property type="component" value="Unassembled WGS sequence"/>
</dbReference>
<keyword evidence="1" id="KW-0732">Signal</keyword>
<dbReference type="EMBL" id="RPOK01000001">
    <property type="protein sequence ID" value="RPJ68631.1"/>
    <property type="molecule type" value="Genomic_DNA"/>
</dbReference>
<dbReference type="OrthoDB" id="9799367at2"/>
<evidence type="ECO:0000313" key="3">
    <source>
        <dbReference type="EMBL" id="RPJ68631.1"/>
    </source>
</evidence>
<sequence>MQKLILCLAILLPLSFNVAGAEFNKKGLDAFFNALDVNEKAMLGVTVRQDNTLLYQRNIGFSQVEKGIKADANTAYRVGSITKTFTAVMIMQLIEDNTLRLSDTLHNYYPQFPNANAITLEHLLLHRSGIFNITNAPEYTGYMTNAQTKAKMLERMAAFDADFAPGEKQSYSNAGYILLGYILEEVTGMPYAKLVQEKIIKPLKLERTFYGQKINTQNNEAHSYQHKSVWQVMPETDMSIPHGAGAIVSTSDDLSRFFSALFNGKLVSQDTLKKMMTLVEGLGMGLFRMPFGELWFYGHNGGIDGFVSSAAYQPESKISFAVTANGMNYTFNDILIAVLSAAYGMDVQVPDFSAKEVTLNEEQLRTFEGTYVSDALPMDINVFLQNGVLHAQATGQGAFPLAAYENNVFKFDAAGIVMKFESPGDSASGFTLEQGGGSFAFTRAAQ</sequence>
<dbReference type="PANTHER" id="PTHR46825:SF7">
    <property type="entry name" value="D-ALANYL-D-ALANINE CARBOXYPEPTIDASE"/>
    <property type="match status" value="1"/>
</dbReference>
<proteinExistence type="predicted"/>
<dbReference type="GO" id="GO:0016787">
    <property type="term" value="F:hydrolase activity"/>
    <property type="evidence" value="ECO:0007669"/>
    <property type="project" value="UniProtKB-KW"/>
</dbReference>
<evidence type="ECO:0000313" key="4">
    <source>
        <dbReference type="Proteomes" id="UP000275281"/>
    </source>
</evidence>
<name>A0A3N5YQU2_9ALTE</name>
<dbReference type="PANTHER" id="PTHR46825">
    <property type="entry name" value="D-ALANYL-D-ALANINE-CARBOXYPEPTIDASE/ENDOPEPTIDASE AMPH"/>
    <property type="match status" value="1"/>
</dbReference>
<protein>
    <submittedName>
        <fullName evidence="3">Class A beta-lactamase-related serine hydrolase</fullName>
    </submittedName>
</protein>
<dbReference type="Pfam" id="PF00144">
    <property type="entry name" value="Beta-lactamase"/>
    <property type="match status" value="1"/>
</dbReference>
<feature type="chain" id="PRO_5018256883" evidence="1">
    <location>
        <begin position="22"/>
        <end position="446"/>
    </location>
</feature>
<accession>A0A3N5YQU2</accession>
<comment type="caution">
    <text evidence="3">The sequence shown here is derived from an EMBL/GenBank/DDBJ whole genome shotgun (WGS) entry which is preliminary data.</text>
</comment>
<feature type="signal peptide" evidence="1">
    <location>
        <begin position="1"/>
        <end position="21"/>
    </location>
</feature>
<dbReference type="InterPro" id="IPR012338">
    <property type="entry name" value="Beta-lactam/transpept-like"/>
</dbReference>
<evidence type="ECO:0000259" key="2">
    <source>
        <dbReference type="Pfam" id="PF00144"/>
    </source>
</evidence>
<dbReference type="InterPro" id="IPR050491">
    <property type="entry name" value="AmpC-like"/>
</dbReference>
<evidence type="ECO:0000256" key="1">
    <source>
        <dbReference type="SAM" id="SignalP"/>
    </source>
</evidence>